<dbReference type="InterPro" id="IPR002575">
    <property type="entry name" value="Aminoglycoside_PTrfase"/>
</dbReference>
<dbReference type="AlphaFoldDB" id="A0A3A3GDG9"/>
<dbReference type="InterPro" id="IPR011009">
    <property type="entry name" value="Kinase-like_dom_sf"/>
</dbReference>
<sequence>MEDDGLARRISTARLRPFVRRYGLHLRHIQPCHSLYRRNAAFRALTDEGVYVIKPFYRRKNRTNLTAKQQIVSVTAYIHKLQAKHYPHLPHWLVTASGRYWVYQSGRPYYMMEWVEGGKLQHEDHYEQLGRALGTLHTICQADLPPMSPYTSYQIAFFREQDRMFRRRLTMMRKRKGIANWFREHGDQCIRLAEEAWRSIQRTETQQVLQEEIRIPALIHGDVTFPNVIMHSNGLYLIDWDQVRMDSTYYEIAKTLLNTTNFNPLLMGALLQGYELVRPLAAAERTLIGSLFRLPVEAWAATRSAVNGQGSRLSRLLQNTWGERLTAIRWLDEWGGQSGQR</sequence>
<organism evidence="2 3">
    <name type="scientific">Paenibacillus thiaminolyticus</name>
    <name type="common">Bacillus thiaminolyticus</name>
    <dbReference type="NCBI Taxonomy" id="49283"/>
    <lineage>
        <taxon>Bacteria</taxon>
        <taxon>Bacillati</taxon>
        <taxon>Bacillota</taxon>
        <taxon>Bacilli</taxon>
        <taxon>Bacillales</taxon>
        <taxon>Paenibacillaceae</taxon>
        <taxon>Paenibacillus</taxon>
    </lineage>
</organism>
<dbReference type="InterPro" id="IPR047175">
    <property type="entry name" value="CotS-like"/>
</dbReference>
<dbReference type="SUPFAM" id="SSF56112">
    <property type="entry name" value="Protein kinase-like (PK-like)"/>
    <property type="match status" value="1"/>
</dbReference>
<dbReference type="Gene3D" id="3.90.1200.10">
    <property type="match status" value="1"/>
</dbReference>
<dbReference type="PANTHER" id="PTHR39179:SF3">
    <property type="entry name" value="COTS-RELATED PROTEIN"/>
    <property type="match status" value="1"/>
</dbReference>
<dbReference type="GO" id="GO:0042601">
    <property type="term" value="C:endospore-forming forespore"/>
    <property type="evidence" value="ECO:0007669"/>
    <property type="project" value="TreeGrafter"/>
</dbReference>
<protein>
    <recommendedName>
        <fullName evidence="1">Aminoglycoside phosphotransferase domain-containing protein</fullName>
    </recommendedName>
</protein>
<gene>
    <name evidence="2" type="ORF">DQX05_22420</name>
</gene>
<comment type="caution">
    <text evidence="2">The sequence shown here is derived from an EMBL/GenBank/DDBJ whole genome shotgun (WGS) entry which is preliminary data.</text>
</comment>
<dbReference type="Pfam" id="PF01636">
    <property type="entry name" value="APH"/>
    <property type="match status" value="1"/>
</dbReference>
<dbReference type="EMBL" id="QYZD01000026">
    <property type="protein sequence ID" value="RJG21256.1"/>
    <property type="molecule type" value="Genomic_DNA"/>
</dbReference>
<evidence type="ECO:0000313" key="3">
    <source>
        <dbReference type="Proteomes" id="UP000266177"/>
    </source>
</evidence>
<name>A0A3A3GDG9_PANTH</name>
<reference evidence="2 3" key="1">
    <citation type="submission" date="2018-09" db="EMBL/GenBank/DDBJ databases">
        <title>Paenibacillus SK2017-BO5.</title>
        <authorList>
            <person name="Piskunova J.V."/>
            <person name="Dubiley S.A."/>
            <person name="Severinov K.V."/>
        </authorList>
    </citation>
    <scope>NUCLEOTIDE SEQUENCE [LARGE SCALE GENOMIC DNA]</scope>
    <source>
        <strain evidence="2 3">BO5</strain>
    </source>
</reference>
<feature type="domain" description="Aminoglycoside phosphotransferase" evidence="1">
    <location>
        <begin position="39"/>
        <end position="275"/>
    </location>
</feature>
<dbReference type="PANTHER" id="PTHR39179">
    <property type="entry name" value="SPORE COAT PROTEIN I"/>
    <property type="match status" value="1"/>
</dbReference>
<dbReference type="Gene3D" id="3.30.200.20">
    <property type="entry name" value="Phosphorylase Kinase, domain 1"/>
    <property type="match status" value="1"/>
</dbReference>
<dbReference type="OrthoDB" id="2600880at2"/>
<evidence type="ECO:0000259" key="1">
    <source>
        <dbReference type="Pfam" id="PF01636"/>
    </source>
</evidence>
<proteinExistence type="predicted"/>
<accession>A0A3A3GDG9</accession>
<evidence type="ECO:0000313" key="2">
    <source>
        <dbReference type="EMBL" id="RJG21256.1"/>
    </source>
</evidence>
<dbReference type="Proteomes" id="UP000266177">
    <property type="component" value="Unassembled WGS sequence"/>
</dbReference>